<reference evidence="3" key="1">
    <citation type="submission" date="2022-11" db="UniProtKB">
        <authorList>
            <consortium name="WormBaseParasite"/>
        </authorList>
    </citation>
    <scope>IDENTIFICATION</scope>
</reference>
<dbReference type="WBParaSite" id="PDA_v2.g3037.t1">
    <property type="protein sequence ID" value="PDA_v2.g3037.t1"/>
    <property type="gene ID" value="PDA_v2.g3037"/>
</dbReference>
<feature type="compositionally biased region" description="Polar residues" evidence="1">
    <location>
        <begin position="1"/>
        <end position="20"/>
    </location>
</feature>
<dbReference type="AlphaFoldDB" id="A0A914QG31"/>
<dbReference type="Proteomes" id="UP000887578">
    <property type="component" value="Unplaced"/>
</dbReference>
<feature type="region of interest" description="Disordered" evidence="1">
    <location>
        <begin position="347"/>
        <end position="406"/>
    </location>
</feature>
<name>A0A914QG31_9BILA</name>
<protein>
    <submittedName>
        <fullName evidence="3">Uncharacterized protein</fullName>
    </submittedName>
</protein>
<proteinExistence type="predicted"/>
<feature type="compositionally biased region" description="Basic and acidic residues" evidence="1">
    <location>
        <begin position="61"/>
        <end position="77"/>
    </location>
</feature>
<feature type="compositionally biased region" description="Low complexity" evidence="1">
    <location>
        <begin position="26"/>
        <end position="37"/>
    </location>
</feature>
<organism evidence="2 3">
    <name type="scientific">Panagrolaimus davidi</name>
    <dbReference type="NCBI Taxonomy" id="227884"/>
    <lineage>
        <taxon>Eukaryota</taxon>
        <taxon>Metazoa</taxon>
        <taxon>Ecdysozoa</taxon>
        <taxon>Nematoda</taxon>
        <taxon>Chromadorea</taxon>
        <taxon>Rhabditida</taxon>
        <taxon>Tylenchina</taxon>
        <taxon>Panagrolaimomorpha</taxon>
        <taxon>Panagrolaimoidea</taxon>
        <taxon>Panagrolaimidae</taxon>
        <taxon>Panagrolaimus</taxon>
    </lineage>
</organism>
<feature type="region of interest" description="Disordered" evidence="1">
    <location>
        <begin position="58"/>
        <end position="109"/>
    </location>
</feature>
<sequence>MDIINVESQGTCQTPTSSPTSEEKAPSTAPTSPPKAALGQLTTSQFHEMKKIRQKLLQQQEKLRQKQEEKEEDEKALLRQPIDSQDEEPQPLHQHLVNPSYGTASPAPSPTLQQGFIPVGNYAYFNYQPQSPPVSLPQVSNQPMNLQPVNLQRSMHPSQYRQERPPPQLAQGEEKQRSLRQQSSANDSAAAVPQPVKPQPHGTATPSQVERQLPAETLEIFNKIRQNFKESLFSSEEDFVRYAELRQADNFYAKKKAAWITFKATDDVKNEKAIKALQHRQQQLRQQVQQQRGIVYCRSSTTFTNRQSFLESLPAPRQNLEYSMPQPPIPPFHPYYGYPPPYVFAPPTPSSTPTASVQPNFRQPNQAPMRLPSTASEHSTAPPTPTNGQRQPITAPIRRTSNSQAPAGTFGIYDNIRNQCAKATRSVVSANGYDAVCHLAYRQYFTFVKFKSGMVLKLLPQQLQPFITSEAADTSVEFACEPNGAIIQLDTNAWAHFLRQTIDVSYY</sequence>
<feature type="region of interest" description="Disordered" evidence="1">
    <location>
        <begin position="156"/>
        <end position="212"/>
    </location>
</feature>
<accession>A0A914QG31</accession>
<keyword evidence="2" id="KW-1185">Reference proteome</keyword>
<feature type="compositionally biased region" description="Polar residues" evidence="1">
    <location>
        <begin position="357"/>
        <end position="366"/>
    </location>
</feature>
<feature type="region of interest" description="Disordered" evidence="1">
    <location>
        <begin position="1"/>
        <end position="38"/>
    </location>
</feature>
<evidence type="ECO:0000313" key="3">
    <source>
        <dbReference type="WBParaSite" id="PDA_v2.g3037.t1"/>
    </source>
</evidence>
<evidence type="ECO:0000313" key="2">
    <source>
        <dbReference type="Proteomes" id="UP000887578"/>
    </source>
</evidence>
<feature type="compositionally biased region" description="Polar residues" evidence="1">
    <location>
        <begin position="373"/>
        <end position="392"/>
    </location>
</feature>
<evidence type="ECO:0000256" key="1">
    <source>
        <dbReference type="SAM" id="MobiDB-lite"/>
    </source>
</evidence>